<dbReference type="SUPFAM" id="SSF53850">
    <property type="entry name" value="Periplasmic binding protein-like II"/>
    <property type="match status" value="1"/>
</dbReference>
<feature type="signal peptide" evidence="4">
    <location>
        <begin position="1"/>
        <end position="23"/>
    </location>
</feature>
<keyword evidence="7" id="KW-1185">Reference proteome</keyword>
<dbReference type="PANTHER" id="PTHR30290:SF9">
    <property type="entry name" value="OLIGOPEPTIDE-BINDING PROTEIN APPA"/>
    <property type="match status" value="1"/>
</dbReference>
<keyword evidence="2" id="KW-0813">Transport</keyword>
<evidence type="ECO:0000256" key="4">
    <source>
        <dbReference type="SAM" id="SignalP"/>
    </source>
</evidence>
<dbReference type="PROSITE" id="PS51318">
    <property type="entry name" value="TAT"/>
    <property type="match status" value="1"/>
</dbReference>
<accession>A0ABW1A6P9</accession>
<keyword evidence="3 4" id="KW-0732">Signal</keyword>
<evidence type="ECO:0000256" key="3">
    <source>
        <dbReference type="ARBA" id="ARBA00022729"/>
    </source>
</evidence>
<dbReference type="InterPro" id="IPR006311">
    <property type="entry name" value="TAT_signal"/>
</dbReference>
<dbReference type="PANTHER" id="PTHR30290">
    <property type="entry name" value="PERIPLASMIC BINDING COMPONENT OF ABC TRANSPORTER"/>
    <property type="match status" value="1"/>
</dbReference>
<feature type="chain" id="PRO_5045771329" evidence="4">
    <location>
        <begin position="24"/>
        <end position="542"/>
    </location>
</feature>
<dbReference type="RefSeq" id="WP_378285007.1">
    <property type="nucleotide sequence ID" value="NZ_JBHSON010000041.1"/>
</dbReference>
<evidence type="ECO:0000313" key="6">
    <source>
        <dbReference type="EMBL" id="MFC5749288.1"/>
    </source>
</evidence>
<comment type="similarity">
    <text evidence="1">Belongs to the bacterial solute-binding protein 5 family.</text>
</comment>
<proteinExistence type="inferred from homology"/>
<evidence type="ECO:0000256" key="1">
    <source>
        <dbReference type="ARBA" id="ARBA00005695"/>
    </source>
</evidence>
<dbReference type="Proteomes" id="UP001596074">
    <property type="component" value="Unassembled WGS sequence"/>
</dbReference>
<dbReference type="Pfam" id="PF00496">
    <property type="entry name" value="SBP_bac_5"/>
    <property type="match status" value="1"/>
</dbReference>
<evidence type="ECO:0000256" key="2">
    <source>
        <dbReference type="ARBA" id="ARBA00022448"/>
    </source>
</evidence>
<evidence type="ECO:0000259" key="5">
    <source>
        <dbReference type="Pfam" id="PF00496"/>
    </source>
</evidence>
<feature type="domain" description="Solute-binding protein family 5" evidence="5">
    <location>
        <begin position="81"/>
        <end position="439"/>
    </location>
</feature>
<reference evidence="7" key="1">
    <citation type="journal article" date="2019" name="Int. J. Syst. Evol. Microbiol.">
        <title>The Global Catalogue of Microorganisms (GCM) 10K type strain sequencing project: providing services to taxonomists for standard genome sequencing and annotation.</title>
        <authorList>
            <consortium name="The Broad Institute Genomics Platform"/>
            <consortium name="The Broad Institute Genome Sequencing Center for Infectious Disease"/>
            <person name="Wu L."/>
            <person name="Ma J."/>
        </authorList>
    </citation>
    <scope>NUCLEOTIDE SEQUENCE [LARGE SCALE GENOMIC DNA]</scope>
    <source>
        <strain evidence="7">KCTC 42087</strain>
    </source>
</reference>
<dbReference type="InterPro" id="IPR000914">
    <property type="entry name" value="SBP_5_dom"/>
</dbReference>
<dbReference type="PROSITE" id="PS51257">
    <property type="entry name" value="PROKAR_LIPOPROTEIN"/>
    <property type="match status" value="1"/>
</dbReference>
<name>A0ABW1A6P9_9ACTN</name>
<evidence type="ECO:0000313" key="7">
    <source>
        <dbReference type="Proteomes" id="UP001596074"/>
    </source>
</evidence>
<dbReference type="CDD" id="cd08492">
    <property type="entry name" value="PBP2_NikA_DppA_OppA_like_15"/>
    <property type="match status" value="1"/>
</dbReference>
<sequence length="542" mass="58974">MPVLTRRTSLLLGGGLVAALALQGCGGADTDAGASSGQRQDGGTLVVYAAPNPAFDPRQSYGWLNRALSDSLIDRDPGTGKFVPWLAQTWEHNEKQTEFTFRLRNGASFSDGTRVNAASVKANFDGVMQDLAAGGGWYVRGQFEHYVETKAVDENTVVVKFSKPNPSFLTTAATSQLAMLSPGSFKIPLEKRRTEFVASGPFVVEKYVPDERLLLKRRDDYTWGSALSKHQGKASIEKIDVRLVAEAGVREGALTSGEAQVAEAPTVDGSTLLEKQGNRLYWRATVGIPYSLQPNFKKPLARDLNVRRAVLKAINRDEISKNVTGKTAPPATSVITRTLNGYKDFSALLKYDPAGARKILDDAGWKPGADGIRVKNGQRLSLVITGSAEQKPIQDSMVLIKEQLKAVGIEITIKPETGIGPTWWQTGADLWFSGNKSSEADVLRKMYQNDGTKAQPWLFSDSAEVSSHGKRLQEVLQGQAVEVDATKRDQLLAEAQEILIEDAIVIPLVEHESGFVAAAPRVHGLRLDSLSNLVVYDAWLGK</sequence>
<dbReference type="InterPro" id="IPR030678">
    <property type="entry name" value="Peptide/Ni-bd"/>
</dbReference>
<dbReference type="Gene3D" id="3.10.105.10">
    <property type="entry name" value="Dipeptide-binding Protein, Domain 3"/>
    <property type="match status" value="1"/>
</dbReference>
<dbReference type="PIRSF" id="PIRSF002741">
    <property type="entry name" value="MppA"/>
    <property type="match status" value="1"/>
</dbReference>
<dbReference type="EMBL" id="JBHSON010000041">
    <property type="protein sequence ID" value="MFC5749288.1"/>
    <property type="molecule type" value="Genomic_DNA"/>
</dbReference>
<comment type="caution">
    <text evidence="6">The sequence shown here is derived from an EMBL/GenBank/DDBJ whole genome shotgun (WGS) entry which is preliminary data.</text>
</comment>
<organism evidence="6 7">
    <name type="scientific">Actinomadura rugatobispora</name>
    <dbReference type="NCBI Taxonomy" id="1994"/>
    <lineage>
        <taxon>Bacteria</taxon>
        <taxon>Bacillati</taxon>
        <taxon>Actinomycetota</taxon>
        <taxon>Actinomycetes</taxon>
        <taxon>Streptosporangiales</taxon>
        <taxon>Thermomonosporaceae</taxon>
        <taxon>Actinomadura</taxon>
    </lineage>
</organism>
<dbReference type="Gene3D" id="3.40.190.10">
    <property type="entry name" value="Periplasmic binding protein-like II"/>
    <property type="match status" value="1"/>
</dbReference>
<gene>
    <name evidence="6" type="ORF">ACFPZN_27020</name>
</gene>
<dbReference type="InterPro" id="IPR039424">
    <property type="entry name" value="SBP_5"/>
</dbReference>
<protein>
    <submittedName>
        <fullName evidence="6">ABC transporter substrate-binding protein</fullName>
    </submittedName>
</protein>